<dbReference type="EMBL" id="ML977497">
    <property type="protein sequence ID" value="KAF2134854.1"/>
    <property type="molecule type" value="Genomic_DNA"/>
</dbReference>
<dbReference type="AlphaFoldDB" id="A0A6A6AV82"/>
<evidence type="ECO:0000313" key="3">
    <source>
        <dbReference type="Proteomes" id="UP000799771"/>
    </source>
</evidence>
<dbReference type="RefSeq" id="XP_033529241.1">
    <property type="nucleotide sequence ID" value="XM_033666400.1"/>
</dbReference>
<protein>
    <submittedName>
        <fullName evidence="2">Uncharacterized protein</fullName>
    </submittedName>
</protein>
<evidence type="ECO:0000313" key="2">
    <source>
        <dbReference type="EMBL" id="KAF2134854.1"/>
    </source>
</evidence>
<dbReference type="Proteomes" id="UP000799771">
    <property type="component" value="Unassembled WGS sequence"/>
</dbReference>
<evidence type="ECO:0000256" key="1">
    <source>
        <dbReference type="SAM" id="MobiDB-lite"/>
    </source>
</evidence>
<name>A0A6A6AV82_9PLEO</name>
<feature type="compositionally biased region" description="Basic and acidic residues" evidence="1">
    <location>
        <begin position="72"/>
        <end position="89"/>
    </location>
</feature>
<sequence length="289" mass="31678">MRIISHWISGTSIAKRIMSGYYRFGPWGGRKEAQNLQATQTNARESTFADSNAKEMIITNQTQISGGLADGDLDKSRRPSVELGSDRQIPRAWKIRSRKSSAMMSSSRQNMEILRSNPLAPADMQDFIRDAATSEACHETYMAMVLDVCLIRMAGPRRWMAGARSVLKARIGNRDCTNAERSDTPMVGIVMAKSTILHAAVFFLRPQSSRAHGKQGQLGRAPHFGSPGALNGGEARQSAAKKRKTMPRPTTEGGTPWKVAATLSKIGKSTLDACNQHEVYKTCCPPSSH</sequence>
<proteinExistence type="predicted"/>
<reference evidence="2" key="1">
    <citation type="journal article" date="2020" name="Stud. Mycol.">
        <title>101 Dothideomycetes genomes: a test case for predicting lifestyles and emergence of pathogens.</title>
        <authorList>
            <person name="Haridas S."/>
            <person name="Albert R."/>
            <person name="Binder M."/>
            <person name="Bloem J."/>
            <person name="Labutti K."/>
            <person name="Salamov A."/>
            <person name="Andreopoulos B."/>
            <person name="Baker S."/>
            <person name="Barry K."/>
            <person name="Bills G."/>
            <person name="Bluhm B."/>
            <person name="Cannon C."/>
            <person name="Castanera R."/>
            <person name="Culley D."/>
            <person name="Daum C."/>
            <person name="Ezra D."/>
            <person name="Gonzalez J."/>
            <person name="Henrissat B."/>
            <person name="Kuo A."/>
            <person name="Liang C."/>
            <person name="Lipzen A."/>
            <person name="Lutzoni F."/>
            <person name="Magnuson J."/>
            <person name="Mondo S."/>
            <person name="Nolan M."/>
            <person name="Ohm R."/>
            <person name="Pangilinan J."/>
            <person name="Park H.-J."/>
            <person name="Ramirez L."/>
            <person name="Alfaro M."/>
            <person name="Sun H."/>
            <person name="Tritt A."/>
            <person name="Yoshinaga Y."/>
            <person name="Zwiers L.-H."/>
            <person name="Turgeon B."/>
            <person name="Goodwin S."/>
            <person name="Spatafora J."/>
            <person name="Crous P."/>
            <person name="Grigoriev I."/>
        </authorList>
    </citation>
    <scope>NUCLEOTIDE SEQUENCE</scope>
    <source>
        <strain evidence="2">CBS 119687</strain>
    </source>
</reference>
<dbReference type="GeneID" id="54406832"/>
<keyword evidence="3" id="KW-1185">Reference proteome</keyword>
<organism evidence="2 3">
    <name type="scientific">Dothidotthia symphoricarpi CBS 119687</name>
    <dbReference type="NCBI Taxonomy" id="1392245"/>
    <lineage>
        <taxon>Eukaryota</taxon>
        <taxon>Fungi</taxon>
        <taxon>Dikarya</taxon>
        <taxon>Ascomycota</taxon>
        <taxon>Pezizomycotina</taxon>
        <taxon>Dothideomycetes</taxon>
        <taxon>Pleosporomycetidae</taxon>
        <taxon>Pleosporales</taxon>
        <taxon>Dothidotthiaceae</taxon>
        <taxon>Dothidotthia</taxon>
    </lineage>
</organism>
<feature type="region of interest" description="Disordered" evidence="1">
    <location>
        <begin position="212"/>
        <end position="256"/>
    </location>
</feature>
<accession>A0A6A6AV82</accession>
<gene>
    <name evidence="2" type="ORF">P153DRAFT_352784</name>
</gene>
<feature type="region of interest" description="Disordered" evidence="1">
    <location>
        <begin position="68"/>
        <end position="89"/>
    </location>
</feature>